<dbReference type="AlphaFoldDB" id="A0A5C5Z9T3"/>
<accession>A0A5C5Z9T3</accession>
<reference evidence="2 3" key="1">
    <citation type="submission" date="2019-02" db="EMBL/GenBank/DDBJ databases">
        <title>Deep-cultivation of Planctomycetes and their phenomic and genomic characterization uncovers novel biology.</title>
        <authorList>
            <person name="Wiegand S."/>
            <person name="Jogler M."/>
            <person name="Boedeker C."/>
            <person name="Pinto D."/>
            <person name="Vollmers J."/>
            <person name="Rivas-Marin E."/>
            <person name="Kohn T."/>
            <person name="Peeters S.H."/>
            <person name="Heuer A."/>
            <person name="Rast P."/>
            <person name="Oberbeckmann S."/>
            <person name="Bunk B."/>
            <person name="Jeske O."/>
            <person name="Meyerdierks A."/>
            <person name="Storesund J.E."/>
            <person name="Kallscheuer N."/>
            <person name="Luecker S."/>
            <person name="Lage O.M."/>
            <person name="Pohl T."/>
            <person name="Merkel B.J."/>
            <person name="Hornburger P."/>
            <person name="Mueller R.-W."/>
            <person name="Bruemmer F."/>
            <person name="Labrenz M."/>
            <person name="Spormann A.M."/>
            <person name="Op Den Camp H."/>
            <person name="Overmann J."/>
            <person name="Amann R."/>
            <person name="Jetten M.S.M."/>
            <person name="Mascher T."/>
            <person name="Medema M.H."/>
            <person name="Devos D.P."/>
            <person name="Kaster A.-K."/>
            <person name="Ovreas L."/>
            <person name="Rohde M."/>
            <person name="Galperin M.Y."/>
            <person name="Jogler C."/>
        </authorList>
    </citation>
    <scope>NUCLEOTIDE SEQUENCE [LARGE SCALE GENOMIC DNA]</scope>
    <source>
        <strain evidence="2 3">CA13</strain>
    </source>
</reference>
<evidence type="ECO:0000256" key="1">
    <source>
        <dbReference type="SAM" id="Phobius"/>
    </source>
</evidence>
<feature type="transmembrane region" description="Helical" evidence="1">
    <location>
        <begin position="44"/>
        <end position="67"/>
    </location>
</feature>
<proteinExistence type="predicted"/>
<evidence type="ECO:0000313" key="3">
    <source>
        <dbReference type="Proteomes" id="UP000315010"/>
    </source>
</evidence>
<keyword evidence="1" id="KW-0812">Transmembrane</keyword>
<protein>
    <submittedName>
        <fullName evidence="2">Uncharacterized protein</fullName>
    </submittedName>
</protein>
<dbReference type="EMBL" id="SJPJ01000001">
    <property type="protein sequence ID" value="TWT83975.1"/>
    <property type="molecule type" value="Genomic_DNA"/>
</dbReference>
<organism evidence="2 3">
    <name type="scientific">Novipirellula herctigrandis</name>
    <dbReference type="NCBI Taxonomy" id="2527986"/>
    <lineage>
        <taxon>Bacteria</taxon>
        <taxon>Pseudomonadati</taxon>
        <taxon>Planctomycetota</taxon>
        <taxon>Planctomycetia</taxon>
        <taxon>Pirellulales</taxon>
        <taxon>Pirellulaceae</taxon>
        <taxon>Novipirellula</taxon>
    </lineage>
</organism>
<name>A0A5C5Z9T3_9BACT</name>
<comment type="caution">
    <text evidence="2">The sequence shown here is derived from an EMBL/GenBank/DDBJ whole genome shotgun (WGS) entry which is preliminary data.</text>
</comment>
<sequence length="91" mass="10145">MVVLGLGVFVSRQCSMLGTGRFCDLARGHDHENHSGLFYGGLFYGGLFYGGLFYGGLFYGGLFYGGARFRLSLLIKMRDPRLVGQRDLFTF</sequence>
<dbReference type="Proteomes" id="UP000315010">
    <property type="component" value="Unassembled WGS sequence"/>
</dbReference>
<evidence type="ECO:0000313" key="2">
    <source>
        <dbReference type="EMBL" id="TWT83975.1"/>
    </source>
</evidence>
<keyword evidence="1" id="KW-0472">Membrane</keyword>
<gene>
    <name evidence="2" type="ORF">CA13_54490</name>
</gene>
<keyword evidence="3" id="KW-1185">Reference proteome</keyword>
<keyword evidence="1" id="KW-1133">Transmembrane helix</keyword>